<dbReference type="PANTHER" id="PTHR22872:SF9">
    <property type="entry name" value="X-LINKED RETINITIS PIGMENTOSA GTPASE REGULATOR"/>
    <property type="match status" value="1"/>
</dbReference>
<name>A0A6P7HIX1_9TELE</name>
<keyword evidence="5" id="KW-0488">Methylation</keyword>
<keyword evidence="8" id="KW-0716">Sensory transduction</keyword>
<evidence type="ECO:0000256" key="2">
    <source>
        <dbReference type="ARBA" id="ARBA00004300"/>
    </source>
</evidence>
<evidence type="ECO:0000256" key="4">
    <source>
        <dbReference type="ARBA" id="ARBA00004611"/>
    </source>
</evidence>
<evidence type="ECO:0000256" key="18">
    <source>
        <dbReference type="ARBA" id="ARBA00023289"/>
    </source>
</evidence>
<protein>
    <recommendedName>
        <fullName evidence="20">X-linked retinitis pigmentosa GTPase regulator</fullName>
    </recommendedName>
</protein>
<keyword evidence="7" id="KW-0597">Phosphoprotein</keyword>
<evidence type="ECO:0000256" key="11">
    <source>
        <dbReference type="ARBA" id="ARBA00022794"/>
    </source>
</evidence>
<evidence type="ECO:0000256" key="9">
    <source>
        <dbReference type="ARBA" id="ARBA00022658"/>
    </source>
</evidence>
<feature type="repeat" description="RCC1" evidence="21">
    <location>
        <begin position="262"/>
        <end position="314"/>
    </location>
</feature>
<evidence type="ECO:0000313" key="24">
    <source>
        <dbReference type="Proteomes" id="UP000515145"/>
    </source>
</evidence>
<feature type="repeat" description="RCC1" evidence="21">
    <location>
        <begin position="315"/>
        <end position="368"/>
    </location>
</feature>
<evidence type="ECO:0000256" key="6">
    <source>
        <dbReference type="ARBA" id="ARBA00022490"/>
    </source>
</evidence>
<dbReference type="InterPro" id="IPR051625">
    <property type="entry name" value="Signaling_Regulatory_Domain"/>
</dbReference>
<keyword evidence="13" id="KW-0333">Golgi apparatus</keyword>
<evidence type="ECO:0000259" key="23">
    <source>
        <dbReference type="Pfam" id="PF25390"/>
    </source>
</evidence>
<keyword evidence="10" id="KW-0677">Repeat</keyword>
<organism evidence="24 25">
    <name type="scientific">Parambassis ranga</name>
    <name type="common">Indian glassy fish</name>
    <dbReference type="NCBI Taxonomy" id="210632"/>
    <lineage>
        <taxon>Eukaryota</taxon>
        <taxon>Metazoa</taxon>
        <taxon>Chordata</taxon>
        <taxon>Craniata</taxon>
        <taxon>Vertebrata</taxon>
        <taxon>Euteleostomi</taxon>
        <taxon>Actinopterygii</taxon>
        <taxon>Neopterygii</taxon>
        <taxon>Teleostei</taxon>
        <taxon>Neoteleostei</taxon>
        <taxon>Acanthomorphata</taxon>
        <taxon>Ovalentaria</taxon>
        <taxon>Ambassidae</taxon>
        <taxon>Parambassis</taxon>
    </lineage>
</organism>
<feature type="compositionally biased region" description="Acidic residues" evidence="22">
    <location>
        <begin position="538"/>
        <end position="573"/>
    </location>
</feature>
<keyword evidence="16" id="KW-0966">Cell projection</keyword>
<keyword evidence="15" id="KW-0206">Cytoskeleton</keyword>
<keyword evidence="19" id="KW-0844">Vision</keyword>
<dbReference type="SUPFAM" id="SSF50985">
    <property type="entry name" value="RCC1/BLIP-II"/>
    <property type="match status" value="1"/>
</dbReference>
<dbReference type="Pfam" id="PF25390">
    <property type="entry name" value="WD40_RLD"/>
    <property type="match status" value="1"/>
</dbReference>
<dbReference type="GO" id="GO:0005794">
    <property type="term" value="C:Golgi apparatus"/>
    <property type="evidence" value="ECO:0007669"/>
    <property type="project" value="UniProtKB-SubCell"/>
</dbReference>
<evidence type="ECO:0000256" key="19">
    <source>
        <dbReference type="ARBA" id="ARBA00023305"/>
    </source>
</evidence>
<evidence type="ECO:0000256" key="15">
    <source>
        <dbReference type="ARBA" id="ARBA00023212"/>
    </source>
</evidence>
<dbReference type="Gene3D" id="2.130.10.30">
    <property type="entry name" value="Regulator of chromosome condensation 1/beta-lactamase-inhibitor protein II"/>
    <property type="match status" value="1"/>
</dbReference>
<keyword evidence="18" id="KW-0636">Prenylation</keyword>
<dbReference type="Pfam" id="PF00415">
    <property type="entry name" value="RCC1"/>
    <property type="match status" value="1"/>
</dbReference>
<evidence type="ECO:0000256" key="21">
    <source>
        <dbReference type="PROSITE-ProRule" id="PRU00235"/>
    </source>
</evidence>
<evidence type="ECO:0000256" key="7">
    <source>
        <dbReference type="ARBA" id="ARBA00022553"/>
    </source>
</evidence>
<evidence type="ECO:0000256" key="14">
    <source>
        <dbReference type="ARBA" id="ARBA00023069"/>
    </source>
</evidence>
<evidence type="ECO:0000256" key="17">
    <source>
        <dbReference type="ARBA" id="ARBA00023288"/>
    </source>
</evidence>
<evidence type="ECO:0000256" key="12">
    <source>
        <dbReference type="ARBA" id="ARBA00022846"/>
    </source>
</evidence>
<gene>
    <name evidence="25" type="primary">LOC114431991</name>
</gene>
<dbReference type="GeneID" id="114431991"/>
<reference evidence="25" key="1">
    <citation type="submission" date="2025-08" db="UniProtKB">
        <authorList>
            <consortium name="RefSeq"/>
        </authorList>
    </citation>
    <scope>IDENTIFICATION</scope>
</reference>
<sequence>MAGEAEDEIPGSGAVFTFGKSKFADNIPSIFWLKNDTPLKIACGDEHTALVTENGKLFMFGSNNWGQLGLGSKLTVNKPTCVKALKSEKVQLVACGRNHTLICTAKGKVYTSGGNSEGQLGLGDYEERTTFHRVGFFNALGPIKMLAAGSNTSAALTASGKLFMWGDNTEGQIGLGKESQACTPQEVSVGRPVSWVACGYYHSALVTVDGALYTFGERDSGKLGLGTDQLPGHRVPQLVKSIKEPVTQVACGGGHTVALTEDDMYTFGLGQFGQLGHGTFTFESRLPRLVDHFKRGRVCRVACGENHTAVITDGGLLYSFGDGRHGKLGLGEENFTNQFKPTLCPRFLRYNVQAATCGGCHMVVLARPRSRGCSDVTLEEDDVMEDYLEKPYVELLGDTADSSALHRSLSARVRRRERERSPDQFGAMFRTLPAMTPNSLHPPLPVSSQTIPPRLPPPELTHRKVLNGTHQGSIHQEQTGGDTDSVVESLTDTDSVRGLGDTTDFLNMTHVMKMDPSDKTLTLSPIQKELTKGFEEEGKGEEEEEEKEDDEEEEDEPSEDTEGGPPQEEPEADGEQRADGASEQPDTAEEETAQDDSRPANGTAAGRSLSGSHNRKVSLLFPTLDPQNTHRTMSSLSPAVPLQTTVLIQDEATKQQGPNPGGGPCQQRRSRPRRTPISILH</sequence>
<dbReference type="AlphaFoldDB" id="A0A6P7HIX1"/>
<feature type="repeat" description="RCC1" evidence="21">
    <location>
        <begin position="55"/>
        <end position="106"/>
    </location>
</feature>
<dbReference type="InterPro" id="IPR009091">
    <property type="entry name" value="RCC1/BLIP-II"/>
</dbReference>
<evidence type="ECO:0000313" key="25">
    <source>
        <dbReference type="RefSeq" id="XP_028255525.1"/>
    </source>
</evidence>
<dbReference type="GO" id="GO:0007601">
    <property type="term" value="P:visual perception"/>
    <property type="evidence" value="ECO:0007669"/>
    <property type="project" value="UniProtKB-KW"/>
</dbReference>
<dbReference type="GO" id="GO:0005085">
    <property type="term" value="F:guanyl-nucleotide exchange factor activity"/>
    <property type="evidence" value="ECO:0007669"/>
    <property type="project" value="UniProtKB-KW"/>
</dbReference>
<dbReference type="InterPro" id="IPR058923">
    <property type="entry name" value="RCC1-like_dom"/>
</dbReference>
<feature type="compositionally biased region" description="Polar residues" evidence="22">
    <location>
        <begin position="468"/>
        <end position="493"/>
    </location>
</feature>
<feature type="compositionally biased region" description="Polar residues" evidence="22">
    <location>
        <begin position="625"/>
        <end position="647"/>
    </location>
</feature>
<keyword evidence="9" id="KW-0344">Guanine-nucleotide releasing factor</keyword>
<feature type="region of interest" description="Disordered" evidence="22">
    <location>
        <begin position="530"/>
        <end position="681"/>
    </location>
</feature>
<comment type="subcellular location">
    <subcellularLocation>
        <location evidence="1">Cytoplasm</location>
        <location evidence="1">Cytoskeleton</location>
        <location evidence="1">Cilium basal body</location>
    </subcellularLocation>
    <subcellularLocation>
        <location evidence="4">Cytoplasm</location>
        <location evidence="4">Cytoskeleton</location>
        <location evidence="4">Flagellum axoneme</location>
    </subcellularLocation>
    <subcellularLocation>
        <location evidence="2">Cytoplasm</location>
        <location evidence="2">Cytoskeleton</location>
        <location evidence="2">Microtubule organizing center</location>
        <location evidence="2">Centrosome</location>
    </subcellularLocation>
    <subcellularLocation>
        <location evidence="3">Golgi apparatus</location>
    </subcellularLocation>
</comment>
<keyword evidence="11" id="KW-0970">Cilium biogenesis/degradation</keyword>
<evidence type="ECO:0000256" key="16">
    <source>
        <dbReference type="ARBA" id="ARBA00023273"/>
    </source>
</evidence>
<proteinExistence type="predicted"/>
<dbReference type="InterPro" id="IPR000408">
    <property type="entry name" value="Reg_chr_condens"/>
</dbReference>
<dbReference type="GO" id="GO:0005929">
    <property type="term" value="C:cilium"/>
    <property type="evidence" value="ECO:0007669"/>
    <property type="project" value="UniProtKB-ARBA"/>
</dbReference>
<dbReference type="FunFam" id="2.130.10.30:FF:000013">
    <property type="entry name" value="Retinitis pigmentosa GTPase regulator isoform 1"/>
    <property type="match status" value="1"/>
</dbReference>
<evidence type="ECO:0000256" key="8">
    <source>
        <dbReference type="ARBA" id="ARBA00022606"/>
    </source>
</evidence>
<dbReference type="RefSeq" id="XP_028255525.1">
    <property type="nucleotide sequence ID" value="XM_028399724.1"/>
</dbReference>
<keyword evidence="24" id="KW-1185">Reference proteome</keyword>
<evidence type="ECO:0000256" key="5">
    <source>
        <dbReference type="ARBA" id="ARBA00022481"/>
    </source>
</evidence>
<dbReference type="PRINTS" id="PR00633">
    <property type="entry name" value="RCCNDNSATION"/>
</dbReference>
<dbReference type="Proteomes" id="UP000515145">
    <property type="component" value="Chromosome 2"/>
</dbReference>
<dbReference type="PROSITE" id="PS50012">
    <property type="entry name" value="RCC1_3"/>
    <property type="match status" value="6"/>
</dbReference>
<feature type="repeat" description="RCC1" evidence="21">
    <location>
        <begin position="160"/>
        <end position="209"/>
    </location>
</feature>
<accession>A0A6P7HIX1</accession>
<dbReference type="PANTHER" id="PTHR22872">
    <property type="entry name" value="BTK-BINDING PROTEIN-RELATED"/>
    <property type="match status" value="1"/>
</dbReference>
<keyword evidence="6" id="KW-0963">Cytoplasm</keyword>
<dbReference type="PROSITE" id="PS00626">
    <property type="entry name" value="RCC1_2"/>
    <property type="match status" value="4"/>
</dbReference>
<feature type="repeat" description="RCC1" evidence="21">
    <location>
        <begin position="210"/>
        <end position="262"/>
    </location>
</feature>
<keyword evidence="12" id="KW-0282">Flagellum</keyword>
<keyword evidence="14" id="KW-0969">Cilium</keyword>
<keyword evidence="17" id="KW-0449">Lipoprotein</keyword>
<evidence type="ECO:0000256" key="10">
    <source>
        <dbReference type="ARBA" id="ARBA00022737"/>
    </source>
</evidence>
<evidence type="ECO:0000256" key="1">
    <source>
        <dbReference type="ARBA" id="ARBA00004120"/>
    </source>
</evidence>
<feature type="repeat" description="RCC1" evidence="21">
    <location>
        <begin position="107"/>
        <end position="159"/>
    </location>
</feature>
<evidence type="ECO:0000256" key="13">
    <source>
        <dbReference type="ARBA" id="ARBA00023034"/>
    </source>
</evidence>
<evidence type="ECO:0000256" key="22">
    <source>
        <dbReference type="SAM" id="MobiDB-lite"/>
    </source>
</evidence>
<evidence type="ECO:0000256" key="3">
    <source>
        <dbReference type="ARBA" id="ARBA00004555"/>
    </source>
</evidence>
<feature type="region of interest" description="Disordered" evidence="22">
    <location>
        <begin position="433"/>
        <end position="502"/>
    </location>
</feature>
<evidence type="ECO:0000256" key="20">
    <source>
        <dbReference type="ARBA" id="ARBA00073293"/>
    </source>
</evidence>
<dbReference type="GO" id="GO:0030030">
    <property type="term" value="P:cell projection organization"/>
    <property type="evidence" value="ECO:0007669"/>
    <property type="project" value="UniProtKB-KW"/>
</dbReference>
<dbReference type="GO" id="GO:0005813">
    <property type="term" value="C:centrosome"/>
    <property type="evidence" value="ECO:0007669"/>
    <property type="project" value="UniProtKB-SubCell"/>
</dbReference>
<feature type="domain" description="RCC1-like" evidence="23">
    <location>
        <begin position="37"/>
        <end position="293"/>
    </location>
</feature>